<feature type="compositionally biased region" description="Low complexity" evidence="1">
    <location>
        <begin position="431"/>
        <end position="442"/>
    </location>
</feature>
<gene>
    <name evidence="2" type="ORF">O998_01815</name>
</gene>
<feature type="region of interest" description="Disordered" evidence="1">
    <location>
        <begin position="477"/>
        <end position="649"/>
    </location>
</feature>
<dbReference type="AlphaFoldDB" id="A0A7H9DYE7"/>
<sequence>MHTPRIFTSPGMSGYAYSGLSSKEYKDDTCAAITSSEMTYAACLTAVHECMLELRSTFDEIRGLDSAFEENARRIESIEHDLIERDLAAESVSSAGATAQEWVLYELAYNLCDTLYDCATASCNRDVALFMDPCFIRHRAHLQIAKVCGILVNSIAIVNCCIRDLVAQSVSVAGEREDSSTFRAALALSTHVNVQFSGLSRCLNSSLGPEEVKHRKAILRMVRHNIELCNKVAELFDENMLHSIRSCTERALKRILDAAASSSATCEEMVSDDESARRRLAVAKKAKAGLAHHLWGYVQGYASEIRPVPKYVEREGYVGALVHSIGALFLMYRGYAATGNAAHNVAGIIENCLKILLSFPSTRQNLGAYKARKMYVDMCSVYEEIEQHLRPELLLNPGAEVKLRDAALRYLSEMMEIWEREYGRYFNAVEQTGGSPSQPSTSGLGGTRAGMGGSQAPHMPPHYPGIMPHAYAQPSTSYAHPSTSWYQPSTSGLGSASTGVGRAHAPYIPPHDPGIMSHAYAQPSTSYAQPSTSGLGSTSAGVGRSQAPYVPPRDQGTMPYSHAQPSTSYAQPSTSWDQPSTSGLGGTRAGMGRSQAPYMPPQDQGTMPYSHAQPPTSYAQPSTLWDQPSTSGLGSTSAGMGRSQAPYMPPQDQGIMPHAYAQPSTSYAQPSTSYAQPSTSWDQPSTSGLGSTRAGMGRSQAPYMPPQDQGIMPHAYAQPSTSYAQPSTSYAQPSTLWDQPSTSGLGSTSAGMGRSQAPYMPPQDQGIMPHAYAQPSTSYAQPSTSYAQPSTSGLGSIGVGIRDMKVSYVTLPALGSMARIYTQPSTSGLGGASSTLEEAQVSTHRSQTPDDDEDEQPSKRARYR</sequence>
<dbReference type="EMBL" id="CP046639">
    <property type="protein sequence ID" value="QLL66593.1"/>
    <property type="molecule type" value="Genomic_DNA"/>
</dbReference>
<accession>A0A7H9DYE7</accession>
<feature type="compositionally biased region" description="Polar residues" evidence="1">
    <location>
        <begin position="603"/>
        <end position="638"/>
    </location>
</feature>
<feature type="compositionally biased region" description="Polar residues" evidence="1">
    <location>
        <begin position="719"/>
        <end position="750"/>
    </location>
</feature>
<protein>
    <recommendedName>
        <fullName evidence="4">HGE-14 protein</fullName>
    </recommendedName>
</protein>
<evidence type="ECO:0008006" key="4">
    <source>
        <dbReference type="Google" id="ProtNLM"/>
    </source>
</evidence>
<feature type="compositionally biased region" description="Polar residues" evidence="1">
    <location>
        <begin position="662"/>
        <end position="690"/>
    </location>
</feature>
<name>A0A7H9DYE7_ANAPH</name>
<dbReference type="RefSeq" id="WP_180843914.1">
    <property type="nucleotide sequence ID" value="NZ_CP046639.1"/>
</dbReference>
<reference evidence="2 3" key="1">
    <citation type="submission" date="2019-12" db="EMBL/GenBank/DDBJ databases">
        <title>A sheep strain of Anaplasma phagocytophilum contains multiple genomes.</title>
        <authorList>
            <person name="Barbet A.F."/>
            <person name="Crosby F.L."/>
            <person name="Eskeland S."/>
            <person name="Stuen S."/>
            <person name="Granquist E.G."/>
            <person name="Munderloh U.G."/>
        </authorList>
    </citation>
    <scope>NUCLEOTIDE SEQUENCE [LARGE SCALE GENOMIC DNA]</scope>
    <source>
        <strain evidence="2 3">Norway Variant 1</strain>
    </source>
</reference>
<feature type="compositionally biased region" description="Polar residues" evidence="1">
    <location>
        <begin position="477"/>
        <end position="498"/>
    </location>
</feature>
<proteinExistence type="predicted"/>
<organism evidence="2 3">
    <name type="scientific">Anaplasma phagocytophilum str. Norway variant1</name>
    <dbReference type="NCBI Taxonomy" id="1392506"/>
    <lineage>
        <taxon>Bacteria</taxon>
        <taxon>Pseudomonadati</taxon>
        <taxon>Pseudomonadota</taxon>
        <taxon>Alphaproteobacteria</taxon>
        <taxon>Rickettsiales</taxon>
        <taxon>Anaplasmataceae</taxon>
        <taxon>Anaplasma</taxon>
        <taxon>phagocytophilum group</taxon>
    </lineage>
</organism>
<evidence type="ECO:0000256" key="1">
    <source>
        <dbReference type="SAM" id="MobiDB-lite"/>
    </source>
</evidence>
<dbReference type="NCBIfam" id="NF047348">
    <property type="entry name" value="HGE-14_Nterm"/>
    <property type="match status" value="1"/>
</dbReference>
<dbReference type="Proteomes" id="UP000510938">
    <property type="component" value="Chromosome"/>
</dbReference>
<feature type="region of interest" description="Disordered" evidence="1">
    <location>
        <begin position="662"/>
        <end position="698"/>
    </location>
</feature>
<evidence type="ECO:0000313" key="2">
    <source>
        <dbReference type="EMBL" id="QLL66593.1"/>
    </source>
</evidence>
<feature type="compositionally biased region" description="Polar residues" evidence="1">
    <location>
        <begin position="522"/>
        <end position="540"/>
    </location>
</feature>
<evidence type="ECO:0000313" key="3">
    <source>
        <dbReference type="Proteomes" id="UP000510938"/>
    </source>
</evidence>
<feature type="region of interest" description="Disordered" evidence="1">
    <location>
        <begin position="719"/>
        <end position="758"/>
    </location>
</feature>
<feature type="region of interest" description="Disordered" evidence="1">
    <location>
        <begin position="430"/>
        <end position="461"/>
    </location>
</feature>
<feature type="region of interest" description="Disordered" evidence="1">
    <location>
        <begin position="823"/>
        <end position="864"/>
    </location>
</feature>
<feature type="compositionally biased region" description="Polar residues" evidence="1">
    <location>
        <begin position="563"/>
        <end position="582"/>
    </location>
</feature>
<feature type="compositionally biased region" description="Gly residues" evidence="1">
    <location>
        <begin position="443"/>
        <end position="453"/>
    </location>
</feature>